<dbReference type="Proteomes" id="UP000574528">
    <property type="component" value="Unassembled WGS sequence"/>
</dbReference>
<evidence type="ECO:0000313" key="14">
    <source>
        <dbReference type="Proteomes" id="UP000574528"/>
    </source>
</evidence>
<evidence type="ECO:0000256" key="3">
    <source>
        <dbReference type="ARBA" id="ARBA00022772"/>
    </source>
</evidence>
<dbReference type="PANTHER" id="PTHR10638:SF3">
    <property type="entry name" value="AMILORIDE-SENSITIVE AMINE OXIDASE [COPPER-CONTAINING]"/>
    <property type="match status" value="1"/>
</dbReference>
<dbReference type="InterPro" id="IPR016182">
    <property type="entry name" value="Cu_amine_oxidase_N-reg"/>
</dbReference>
<feature type="modified residue" description="2',4',5'-topaquinone" evidence="7">
    <location>
        <position position="465"/>
    </location>
</feature>
<name>A0A7K9C1V6_9PICI</name>
<dbReference type="InterPro" id="IPR015800">
    <property type="entry name" value="Cu_amine_oxidase_N2"/>
</dbReference>
<dbReference type="GO" id="GO:0046677">
    <property type="term" value="P:response to antibiotic"/>
    <property type="evidence" value="ECO:0007669"/>
    <property type="project" value="TreeGrafter"/>
</dbReference>
<feature type="non-terminal residue" evidence="13">
    <location>
        <position position="698"/>
    </location>
</feature>
<comment type="PTM">
    <text evidence="7 8">Topaquinone (TPQ) is generated by copper-dependent autoxidation of a specific tyrosyl residue.</text>
</comment>
<dbReference type="Gene3D" id="2.70.98.20">
    <property type="entry name" value="Copper amine oxidase, catalytic domain"/>
    <property type="match status" value="2"/>
</dbReference>
<sequence length="698" mass="77878">MWLLRLSWALSVLATMAGSGPAVPPPSTASIFADLSAAELGAVRSFLLSRPELGLSPSHGGPLAKNSLFLVELLPPKKRPALRYLDQGGPRPQRQARAVVFFGGQAEPNVTEFAVGPLPTPSWYRPLAFKGGRSVPFTARPMTMREYEELHSVLAAAMAPLNRLLRDATGFWYHNGSCRHPRAGEGDGLGQRCLTFSDVAPRGLASGERRSWLILQRFVEGFFLHPVGLEVLVDHRDPDPRRWAVRQLWYNGRYFSSPRQLAESYERGTLEVARLPLPPARQLFSSYQPRGRFATGTPSKAHGARVCEPQGRRYRLRGNLLEYGGWSLAFRLRSSAGLQLFDLRFNGERVAYEVSVQEAVAFYGGHSPAAMQTKYVDAGWGMGSVTYELAPGIDCPATAAFVDAHHLYDTDGPVRFARAACVFELPTGVPLRRHFDSDFQGGFNFYAGLEGRALVLRTTSTVYNYDYIWDFLLYPNGVAEAKVHATGFIHATFYTPQGRRYGSRVHSHLLGNLHTHLVHYKVDLDVAGTGNSFETMDIRFENISNPWSPGARQGAHPEEPGQDWELCAHPTQHPHMGVCPVPPGRYHLAVTRHHENEHSSSSIYAQNEPWEPLVHFESFLRDNETIEDQDLVAWVTVGFLHVPHAEDIPNTSTPGNAVGFFLRPFNFFDEDPSVASRDPIIVRPLDPPACTRLQIQRW</sequence>
<dbReference type="FunFam" id="3.10.450.40:FF:000001">
    <property type="entry name" value="Amine oxidase"/>
    <property type="match status" value="1"/>
</dbReference>
<dbReference type="PROSITE" id="PS01164">
    <property type="entry name" value="COPPER_AMINE_OXID_1"/>
    <property type="match status" value="1"/>
</dbReference>
<evidence type="ECO:0000313" key="13">
    <source>
        <dbReference type="EMBL" id="NXG46009.1"/>
    </source>
</evidence>
<feature type="active site" description="Proton acceptor" evidence="6">
    <location>
        <position position="377"/>
    </location>
</feature>
<dbReference type="FunFam" id="3.10.450.40:FF:000007">
    <property type="entry name" value="Amine oxidase"/>
    <property type="match status" value="1"/>
</dbReference>
<protein>
    <recommendedName>
        <fullName evidence="8">Amine oxidase</fullName>
        <ecNumber evidence="8">1.4.3.-</ecNumber>
    </recommendedName>
</protein>
<gene>
    <name evidence="13" type="primary">Aoc1</name>
    <name evidence="13" type="ORF">PSIHAE_R04566</name>
</gene>
<dbReference type="InterPro" id="IPR000269">
    <property type="entry name" value="Cu_amine_oxidase"/>
</dbReference>
<organism evidence="13 14">
    <name type="scientific">Psilopogon haemacephalus</name>
    <name type="common">coppersmith barbet</name>
    <dbReference type="NCBI Taxonomy" id="2585815"/>
    <lineage>
        <taxon>Eukaryota</taxon>
        <taxon>Metazoa</taxon>
        <taxon>Chordata</taxon>
        <taxon>Craniata</taxon>
        <taxon>Vertebrata</taxon>
        <taxon>Euteleostomi</taxon>
        <taxon>Archelosauria</taxon>
        <taxon>Archosauria</taxon>
        <taxon>Dinosauria</taxon>
        <taxon>Saurischia</taxon>
        <taxon>Theropoda</taxon>
        <taxon>Coelurosauria</taxon>
        <taxon>Aves</taxon>
        <taxon>Neognathae</taxon>
        <taxon>Neoaves</taxon>
        <taxon>Telluraves</taxon>
        <taxon>Coraciimorphae</taxon>
        <taxon>Piciformes</taxon>
        <taxon>Megalaimidae</taxon>
        <taxon>Psilopogon</taxon>
    </lineage>
</organism>
<keyword evidence="2 8" id="KW-0479">Metal-binding</keyword>
<dbReference type="GO" id="GO:0052597">
    <property type="term" value="F:diamine oxidase activity"/>
    <property type="evidence" value="ECO:0007669"/>
    <property type="project" value="TreeGrafter"/>
</dbReference>
<dbReference type="AlphaFoldDB" id="A0A7K9C1V6"/>
<dbReference type="SUPFAM" id="SSF54416">
    <property type="entry name" value="Amine oxidase N-terminal region"/>
    <property type="match status" value="2"/>
</dbReference>
<dbReference type="InterPro" id="IPR015798">
    <property type="entry name" value="Cu_amine_oxidase_C"/>
</dbReference>
<dbReference type="EMBL" id="VWZI01009961">
    <property type="protein sequence ID" value="NXG46009.1"/>
    <property type="molecule type" value="Genomic_DNA"/>
</dbReference>
<evidence type="ECO:0000259" key="12">
    <source>
        <dbReference type="Pfam" id="PF02728"/>
    </source>
</evidence>
<feature type="domain" description="Copper amine oxidase N3-terminal" evidence="12">
    <location>
        <begin position="187"/>
        <end position="253"/>
    </location>
</feature>
<evidence type="ECO:0000256" key="7">
    <source>
        <dbReference type="PIRSR" id="PIRSR600269-51"/>
    </source>
</evidence>
<feature type="signal peptide" evidence="9">
    <location>
        <begin position="1"/>
        <end position="22"/>
    </location>
</feature>
<evidence type="ECO:0000256" key="1">
    <source>
        <dbReference type="ARBA" id="ARBA00007983"/>
    </source>
</evidence>
<feature type="active site" description="Schiff-base intermediate with substrate; via topaquinone" evidence="6">
    <location>
        <position position="465"/>
    </location>
</feature>
<dbReference type="GO" id="GO:0008131">
    <property type="term" value="F:primary methylamine oxidase activity"/>
    <property type="evidence" value="ECO:0007669"/>
    <property type="project" value="InterPro"/>
</dbReference>
<evidence type="ECO:0000256" key="5">
    <source>
        <dbReference type="ARBA" id="ARBA00023008"/>
    </source>
</evidence>
<feature type="chain" id="PRO_5029455713" description="Amine oxidase" evidence="9">
    <location>
        <begin position="23"/>
        <end position="698"/>
    </location>
</feature>
<dbReference type="PROSITE" id="PS01165">
    <property type="entry name" value="COPPER_AMINE_OXID_2"/>
    <property type="match status" value="1"/>
</dbReference>
<dbReference type="PANTHER" id="PTHR10638">
    <property type="entry name" value="COPPER AMINE OXIDASE"/>
    <property type="match status" value="1"/>
</dbReference>
<evidence type="ECO:0000256" key="9">
    <source>
        <dbReference type="SAM" id="SignalP"/>
    </source>
</evidence>
<dbReference type="InterPro" id="IPR015802">
    <property type="entry name" value="Cu_amine_oxidase_N3"/>
</dbReference>
<feature type="non-terminal residue" evidence="13">
    <location>
        <position position="1"/>
    </location>
</feature>
<comment type="caution">
    <text evidence="13">The sequence shown here is derived from an EMBL/GenBank/DDBJ whole genome shotgun (WGS) entry which is preliminary data.</text>
</comment>
<evidence type="ECO:0000256" key="6">
    <source>
        <dbReference type="PIRSR" id="PIRSR600269-50"/>
    </source>
</evidence>
<dbReference type="Pfam" id="PF02728">
    <property type="entry name" value="Cu_amine_oxidN3"/>
    <property type="match status" value="1"/>
</dbReference>
<dbReference type="Pfam" id="PF02727">
    <property type="entry name" value="Cu_amine_oxidN2"/>
    <property type="match status" value="1"/>
</dbReference>
<dbReference type="GO" id="GO:0048038">
    <property type="term" value="F:quinone binding"/>
    <property type="evidence" value="ECO:0007669"/>
    <property type="project" value="InterPro"/>
</dbReference>
<comment type="cofactor">
    <cofactor evidence="8">
        <name>Cu cation</name>
        <dbReference type="ChEBI" id="CHEBI:23378"/>
    </cofactor>
    <text evidence="8">Contains 1 topaquinone per subunit.</text>
</comment>
<keyword evidence="4 8" id="KW-0560">Oxidoreductase</keyword>
<evidence type="ECO:0000256" key="2">
    <source>
        <dbReference type="ARBA" id="ARBA00022723"/>
    </source>
</evidence>
<dbReference type="GO" id="GO:0005507">
    <property type="term" value="F:copper ion binding"/>
    <property type="evidence" value="ECO:0007669"/>
    <property type="project" value="InterPro"/>
</dbReference>
<keyword evidence="14" id="KW-1185">Reference proteome</keyword>
<dbReference type="InterPro" id="IPR049948">
    <property type="entry name" value="Cu_Am_ox_TPQ-bd"/>
</dbReference>
<dbReference type="GO" id="GO:0009308">
    <property type="term" value="P:amine metabolic process"/>
    <property type="evidence" value="ECO:0007669"/>
    <property type="project" value="UniProtKB-UniRule"/>
</dbReference>
<dbReference type="PRINTS" id="PR00766">
    <property type="entry name" value="CUDAOXIDASE"/>
</dbReference>
<dbReference type="Gene3D" id="3.10.450.40">
    <property type="match status" value="2"/>
</dbReference>
<evidence type="ECO:0000256" key="4">
    <source>
        <dbReference type="ARBA" id="ARBA00023002"/>
    </source>
</evidence>
<dbReference type="OrthoDB" id="5379943at2759"/>
<dbReference type="InterPro" id="IPR036460">
    <property type="entry name" value="Cu_amine_oxidase_C_sf"/>
</dbReference>
<accession>A0A7K9C1V6</accession>
<dbReference type="EC" id="1.4.3.-" evidence="8"/>
<dbReference type="SUPFAM" id="SSF49998">
    <property type="entry name" value="Amine oxidase catalytic domain"/>
    <property type="match status" value="1"/>
</dbReference>
<evidence type="ECO:0000259" key="11">
    <source>
        <dbReference type="Pfam" id="PF02727"/>
    </source>
</evidence>
<reference evidence="13 14" key="1">
    <citation type="submission" date="2019-09" db="EMBL/GenBank/DDBJ databases">
        <title>Bird 10,000 Genomes (B10K) Project - Family phase.</title>
        <authorList>
            <person name="Zhang G."/>
        </authorList>
    </citation>
    <scope>NUCLEOTIDE SEQUENCE [LARGE SCALE GENOMIC DNA]</scope>
    <source>
        <strain evidence="13">B10K-DU-001-24</strain>
        <tissue evidence="13">Muscle</tissue>
    </source>
</reference>
<keyword evidence="3 6" id="KW-0801">TPQ</keyword>
<dbReference type="InterPro" id="IPR049947">
    <property type="entry name" value="Cu_Am_Ox_Cu-bd"/>
</dbReference>
<keyword evidence="9" id="KW-0732">Signal</keyword>
<proteinExistence type="inferred from homology"/>
<evidence type="ECO:0000259" key="10">
    <source>
        <dbReference type="Pfam" id="PF01179"/>
    </source>
</evidence>
<comment type="similarity">
    <text evidence="1 8">Belongs to the copper/topaquinone oxidase family.</text>
</comment>
<feature type="domain" description="Copper amine oxidase N2-terminal" evidence="11">
    <location>
        <begin position="39"/>
        <end position="122"/>
    </location>
</feature>
<evidence type="ECO:0000256" key="8">
    <source>
        <dbReference type="RuleBase" id="RU000672"/>
    </source>
</evidence>
<keyword evidence="5 8" id="KW-0186">Copper</keyword>
<dbReference type="GO" id="GO:0005886">
    <property type="term" value="C:plasma membrane"/>
    <property type="evidence" value="ECO:0007669"/>
    <property type="project" value="TreeGrafter"/>
</dbReference>
<feature type="domain" description="Copper amine oxidase catalytic" evidence="10">
    <location>
        <begin position="305"/>
        <end position="545"/>
    </location>
</feature>
<feature type="domain" description="Copper amine oxidase catalytic" evidence="10">
    <location>
        <begin position="585"/>
        <end position="673"/>
    </location>
</feature>
<dbReference type="Pfam" id="PF01179">
    <property type="entry name" value="Cu_amine_oxid"/>
    <property type="match status" value="2"/>
</dbReference>